<sequence>MLAVVCPGQGAQSPGMLSPWLELPGSAATLAGYSEAAGTDLTRLGTTADAATIRDTAVAQPLIVATSLLSLGAVLDGADPAAVAGVTAGHSVGELAAVAIAGVLPAADALRLVGERGRAMAEAAAATPTGMSAVVGGDPDDVGVVLARHGLTPANVNGGGQVVAAGTLEQLAALAADPPARARVIPLEVAGAFHTEHMAPAVERVRAVAASLSPAQPRVALLSNADGAAVTDGADALARIVAQVARPVRWDRCCDTMLAMGVTGVLELAPGGVLTGLARRTLKGVEALALKSPDDLDAARDLVRRHGGLE</sequence>
<evidence type="ECO:0000256" key="2">
    <source>
        <dbReference type="ARBA" id="ARBA00022679"/>
    </source>
</evidence>
<dbReference type="RefSeq" id="WP_122823730.1">
    <property type="nucleotide sequence ID" value="NZ_CP033325.1"/>
</dbReference>
<dbReference type="InterPro" id="IPR016036">
    <property type="entry name" value="Malonyl_transacylase_ACP-bd"/>
</dbReference>
<feature type="domain" description="Malonyl-CoA:ACP transacylase (MAT)" evidence="5">
    <location>
        <begin position="5"/>
        <end position="306"/>
    </location>
</feature>
<keyword evidence="3 6" id="KW-0012">Acyltransferase</keyword>
<name>A0ABV9D9D7_9MICO</name>
<accession>A0ABV9D9D7</accession>
<dbReference type="PANTHER" id="PTHR42681:SF1">
    <property type="entry name" value="MALONYL-COA-ACYL CARRIER PROTEIN TRANSACYLASE, MITOCHONDRIAL"/>
    <property type="match status" value="1"/>
</dbReference>
<protein>
    <recommendedName>
        <fullName evidence="1">[acyl-carrier-protein] S-malonyltransferase</fullName>
        <ecNumber evidence="1">2.3.1.39</ecNumber>
    </recommendedName>
</protein>
<dbReference type="InterPro" id="IPR050858">
    <property type="entry name" value="Mal-CoA-ACP_Trans/PKS_FabD"/>
</dbReference>
<dbReference type="SUPFAM" id="SSF52151">
    <property type="entry name" value="FabD/lysophospholipase-like"/>
    <property type="match status" value="1"/>
</dbReference>
<dbReference type="Gene3D" id="3.30.70.250">
    <property type="entry name" value="Malonyl-CoA ACP transacylase, ACP-binding"/>
    <property type="match status" value="1"/>
</dbReference>
<dbReference type="SMART" id="SM00827">
    <property type="entry name" value="PKS_AT"/>
    <property type="match status" value="1"/>
</dbReference>
<dbReference type="EC" id="2.3.1.39" evidence="1"/>
<evidence type="ECO:0000256" key="4">
    <source>
        <dbReference type="ARBA" id="ARBA00048462"/>
    </source>
</evidence>
<evidence type="ECO:0000313" key="7">
    <source>
        <dbReference type="Proteomes" id="UP001595955"/>
    </source>
</evidence>
<evidence type="ECO:0000256" key="1">
    <source>
        <dbReference type="ARBA" id="ARBA00013258"/>
    </source>
</evidence>
<keyword evidence="2 6" id="KW-0808">Transferase</keyword>
<dbReference type="Gene3D" id="3.40.366.10">
    <property type="entry name" value="Malonyl-Coenzyme A Acyl Carrier Protein, domain 2"/>
    <property type="match status" value="1"/>
</dbReference>
<dbReference type="EMBL" id="JBHSGF010000005">
    <property type="protein sequence ID" value="MFC4555262.1"/>
    <property type="molecule type" value="Genomic_DNA"/>
</dbReference>
<dbReference type="Pfam" id="PF00698">
    <property type="entry name" value="Acyl_transf_1"/>
    <property type="match status" value="1"/>
</dbReference>
<evidence type="ECO:0000259" key="5">
    <source>
        <dbReference type="SMART" id="SM00827"/>
    </source>
</evidence>
<evidence type="ECO:0000256" key="3">
    <source>
        <dbReference type="ARBA" id="ARBA00023315"/>
    </source>
</evidence>
<keyword evidence="7" id="KW-1185">Reference proteome</keyword>
<proteinExistence type="predicted"/>
<evidence type="ECO:0000313" key="6">
    <source>
        <dbReference type="EMBL" id="MFC4555262.1"/>
    </source>
</evidence>
<dbReference type="PANTHER" id="PTHR42681">
    <property type="entry name" value="MALONYL-COA-ACYL CARRIER PROTEIN TRANSACYLASE, MITOCHONDRIAL"/>
    <property type="match status" value="1"/>
</dbReference>
<dbReference type="Proteomes" id="UP001595955">
    <property type="component" value="Unassembled WGS sequence"/>
</dbReference>
<dbReference type="GO" id="GO:0004314">
    <property type="term" value="F:[acyl-carrier-protein] S-malonyltransferase activity"/>
    <property type="evidence" value="ECO:0007669"/>
    <property type="project" value="UniProtKB-EC"/>
</dbReference>
<reference evidence="7" key="1">
    <citation type="journal article" date="2019" name="Int. J. Syst. Evol. Microbiol.">
        <title>The Global Catalogue of Microorganisms (GCM) 10K type strain sequencing project: providing services to taxonomists for standard genome sequencing and annotation.</title>
        <authorList>
            <consortium name="The Broad Institute Genomics Platform"/>
            <consortium name="The Broad Institute Genome Sequencing Center for Infectious Disease"/>
            <person name="Wu L."/>
            <person name="Ma J."/>
        </authorList>
    </citation>
    <scope>NUCLEOTIDE SEQUENCE [LARGE SCALE GENOMIC DNA]</scope>
    <source>
        <strain evidence="7">JCM 3369</strain>
    </source>
</reference>
<dbReference type="SUPFAM" id="SSF55048">
    <property type="entry name" value="Probable ACP-binding domain of malonyl-CoA ACP transacylase"/>
    <property type="match status" value="1"/>
</dbReference>
<organism evidence="6 7">
    <name type="scientific">Georgenia faecalis</name>
    <dbReference type="NCBI Taxonomy" id="2483799"/>
    <lineage>
        <taxon>Bacteria</taxon>
        <taxon>Bacillati</taxon>
        <taxon>Actinomycetota</taxon>
        <taxon>Actinomycetes</taxon>
        <taxon>Micrococcales</taxon>
        <taxon>Bogoriellaceae</taxon>
        <taxon>Georgenia</taxon>
    </lineage>
</organism>
<dbReference type="InterPro" id="IPR001227">
    <property type="entry name" value="Ac_transferase_dom_sf"/>
</dbReference>
<gene>
    <name evidence="6" type="ORF">ACFO3F_08375</name>
</gene>
<dbReference type="InterPro" id="IPR014043">
    <property type="entry name" value="Acyl_transferase_dom"/>
</dbReference>
<comment type="caution">
    <text evidence="6">The sequence shown here is derived from an EMBL/GenBank/DDBJ whole genome shotgun (WGS) entry which is preliminary data.</text>
</comment>
<comment type="catalytic activity">
    <reaction evidence="4">
        <text>holo-[ACP] + malonyl-CoA = malonyl-[ACP] + CoA</text>
        <dbReference type="Rhea" id="RHEA:41792"/>
        <dbReference type="Rhea" id="RHEA-COMP:9623"/>
        <dbReference type="Rhea" id="RHEA-COMP:9685"/>
        <dbReference type="ChEBI" id="CHEBI:57287"/>
        <dbReference type="ChEBI" id="CHEBI:57384"/>
        <dbReference type="ChEBI" id="CHEBI:64479"/>
        <dbReference type="ChEBI" id="CHEBI:78449"/>
        <dbReference type="EC" id="2.3.1.39"/>
    </reaction>
</comment>
<dbReference type="InterPro" id="IPR016035">
    <property type="entry name" value="Acyl_Trfase/lysoPLipase"/>
</dbReference>